<proteinExistence type="predicted"/>
<dbReference type="PANTHER" id="PTHR13696">
    <property type="entry name" value="P-LOOP CONTAINING NUCLEOSIDE TRIPHOSPHATE HYDROLASE"/>
    <property type="match status" value="1"/>
</dbReference>
<dbReference type="STRING" id="549789.NIES30_23070"/>
<dbReference type="AlphaFoldDB" id="A0A1U7IZA0"/>
<evidence type="ECO:0000313" key="3">
    <source>
        <dbReference type="Proteomes" id="UP000185557"/>
    </source>
</evidence>
<dbReference type="Gene3D" id="3.40.50.300">
    <property type="entry name" value="P-loop containing nucleotide triphosphate hydrolases"/>
    <property type="match status" value="1"/>
</dbReference>
<dbReference type="SUPFAM" id="SSF52540">
    <property type="entry name" value="P-loop containing nucleoside triphosphate hydrolases"/>
    <property type="match status" value="1"/>
</dbReference>
<accession>A0A1U7IZA0</accession>
<comment type="caution">
    <text evidence="2">The sequence shown here is derived from an EMBL/GenBank/DDBJ whole genome shotgun (WGS) entry which is preliminary data.</text>
</comment>
<name>A0A1U7IZA0_9CYAN</name>
<gene>
    <name evidence="2" type="ORF">NIES30_23070</name>
</gene>
<dbReference type="Proteomes" id="UP000185557">
    <property type="component" value="Unassembled WGS sequence"/>
</dbReference>
<dbReference type="InterPro" id="IPR050678">
    <property type="entry name" value="DNA_Partitioning_ATPase"/>
</dbReference>
<dbReference type="EMBL" id="MRCG01000024">
    <property type="protein sequence ID" value="OKH44326.1"/>
    <property type="molecule type" value="Genomic_DNA"/>
</dbReference>
<keyword evidence="3" id="KW-1185">Reference proteome</keyword>
<dbReference type="RefSeq" id="WP_073610799.1">
    <property type="nucleotide sequence ID" value="NZ_MRCG01000024.1"/>
</dbReference>
<organism evidence="2 3">
    <name type="scientific">Phormidium tenue NIES-30</name>
    <dbReference type="NCBI Taxonomy" id="549789"/>
    <lineage>
        <taxon>Bacteria</taxon>
        <taxon>Bacillati</taxon>
        <taxon>Cyanobacteriota</taxon>
        <taxon>Cyanophyceae</taxon>
        <taxon>Oscillatoriophycideae</taxon>
        <taxon>Oscillatoriales</taxon>
        <taxon>Oscillatoriaceae</taxon>
        <taxon>Phormidium</taxon>
    </lineage>
</organism>
<evidence type="ECO:0000313" key="2">
    <source>
        <dbReference type="EMBL" id="OKH44326.1"/>
    </source>
</evidence>
<dbReference type="InterPro" id="IPR025669">
    <property type="entry name" value="AAA_dom"/>
</dbReference>
<dbReference type="OrthoDB" id="479754at2"/>
<dbReference type="InterPro" id="IPR027417">
    <property type="entry name" value="P-loop_NTPase"/>
</dbReference>
<reference evidence="2 3" key="1">
    <citation type="submission" date="2016-11" db="EMBL/GenBank/DDBJ databases">
        <title>Draft Genome Sequences of Nine Cyanobacterial Strains from Diverse Habitats.</title>
        <authorList>
            <person name="Zhu T."/>
            <person name="Hou S."/>
            <person name="Lu X."/>
            <person name="Hess W.R."/>
        </authorList>
    </citation>
    <scope>NUCLEOTIDE SEQUENCE [LARGE SCALE GENOMIC DNA]</scope>
    <source>
        <strain evidence="2 3">NIES-30</strain>
    </source>
</reference>
<dbReference type="Pfam" id="PF13614">
    <property type="entry name" value="AAA_31"/>
    <property type="match status" value="1"/>
</dbReference>
<protein>
    <submittedName>
        <fullName evidence="2">Cobyrinic acid a,c-diamide synthase</fullName>
    </submittedName>
</protein>
<evidence type="ECO:0000259" key="1">
    <source>
        <dbReference type="Pfam" id="PF13614"/>
    </source>
</evidence>
<sequence length="256" mass="27612">MLTLASLSLSGGQGKTTVAVLLSKYLARAGYTVLVVDADPQSNLTTFLQHEVAADQPTLLELYRKQVSLEDATYPTATKNLFLIPSDDGLDQVQEYLASSGVGALALGKRLEAAKGSFDVVVIDSPPQRSQICKSIIGAADQIVIPCEATVKGYGSLIRTAEAVRELTEDGASDAKVLGVIPFRDRWVGRSRTKESDMVISEMAGEVGENVMLPSIRESEKYKQAISQGVLLEDLGHPDLAYPFESLIGRIREVLK</sequence>
<feature type="domain" description="AAA" evidence="1">
    <location>
        <begin position="9"/>
        <end position="167"/>
    </location>
</feature>
<dbReference type="PANTHER" id="PTHR13696:SF52">
    <property type="entry name" value="PARA FAMILY PROTEIN CT_582"/>
    <property type="match status" value="1"/>
</dbReference>
<dbReference type="CDD" id="cd02042">
    <property type="entry name" value="ParAB_family"/>
    <property type="match status" value="1"/>
</dbReference>